<dbReference type="InterPro" id="IPR039361">
    <property type="entry name" value="Cyclin"/>
</dbReference>
<dbReference type="FunFam" id="1.10.472.10:FF:000013">
    <property type="entry name" value="Cyclin A1"/>
    <property type="match status" value="1"/>
</dbReference>
<evidence type="ECO:0000313" key="10">
    <source>
        <dbReference type="Proteomes" id="UP000822688"/>
    </source>
</evidence>
<dbReference type="SMART" id="SM01332">
    <property type="entry name" value="Cyclin_C"/>
    <property type="match status" value="1"/>
</dbReference>
<dbReference type="GO" id="GO:0051301">
    <property type="term" value="P:cell division"/>
    <property type="evidence" value="ECO:0007669"/>
    <property type="project" value="UniProtKB-KW"/>
</dbReference>
<protein>
    <recommendedName>
        <fullName evidence="11">Cyclin N-terminal domain-containing protein</fullName>
    </recommendedName>
</protein>
<comment type="similarity">
    <text evidence="1">Belongs to the cyclin family. Cyclin AB subfamily.</text>
</comment>
<evidence type="ECO:0008006" key="11">
    <source>
        <dbReference type="Google" id="ProtNLM"/>
    </source>
</evidence>
<evidence type="ECO:0000256" key="4">
    <source>
        <dbReference type="ARBA" id="ARBA00023306"/>
    </source>
</evidence>
<evidence type="ECO:0000256" key="2">
    <source>
        <dbReference type="ARBA" id="ARBA00022618"/>
    </source>
</evidence>
<sequence>MAGEGGRRTLRPRASTSTSGAAVPADNVRQTRAATKRSAMDDCRSTVLHPRKRAVHPSGRRAPLTDISKLVNAVPSGCSELGEGKCQELKAKPVVEGDENAVPEAGEKACVKSEGVADCDTLDAGAAQEQESRSSSSAVASLERRTSHTLFISKEAKDRVKQGDLFSDKCSEETSSWSNGVAFQDIDTDHSDPQMCSTYAADIYMHLRMAEIKRRPTTNFMEAMQKDINPSMRGILIDWLVEVAEEYKLVPDTLYLTVAYIDRFLSCNTVSRQRLQLLGVSCMLIAAKYEEICAPQVEEFCYITDNTYRREEVLEMERKVLRELKFELTTPTTKSFLRRFIRAAQASCKASTLVLEFLGNYLAELTLLEYGFLGFLPSMVAASAVYMAKLTLDPSAHPWDATLEHYTGYKASELEKCVRVIHELQRNTKNCTLPAIREKYRQHKFKCVATLTPPSVLPDFFEDPECC</sequence>
<keyword evidence="3 5" id="KW-0195">Cyclin</keyword>
<gene>
    <name evidence="9" type="ORF">KC19_2G005900</name>
</gene>
<dbReference type="InterPro" id="IPR046965">
    <property type="entry name" value="Cyclin_A/B-like"/>
</dbReference>
<dbReference type="InterPro" id="IPR013763">
    <property type="entry name" value="Cyclin-like_dom"/>
</dbReference>
<dbReference type="Pfam" id="PF00134">
    <property type="entry name" value="Cyclin_N"/>
    <property type="match status" value="1"/>
</dbReference>
<dbReference type="Proteomes" id="UP000822688">
    <property type="component" value="Chromosome 2"/>
</dbReference>
<evidence type="ECO:0000256" key="3">
    <source>
        <dbReference type="ARBA" id="ARBA00023127"/>
    </source>
</evidence>
<feature type="compositionally biased region" description="Basic residues" evidence="6">
    <location>
        <begin position="49"/>
        <end position="59"/>
    </location>
</feature>
<dbReference type="OrthoDB" id="5590282at2759"/>
<dbReference type="FunFam" id="1.10.472.10:FF:000167">
    <property type="entry name" value="Mitotic cyclin 6"/>
    <property type="match status" value="1"/>
</dbReference>
<feature type="domain" description="Cyclin-like" evidence="7">
    <location>
        <begin position="335"/>
        <end position="423"/>
    </location>
</feature>
<evidence type="ECO:0000259" key="7">
    <source>
        <dbReference type="SMART" id="SM00385"/>
    </source>
</evidence>
<dbReference type="PIRSF" id="PIRSF001771">
    <property type="entry name" value="Cyclin_A_B_D_E"/>
    <property type="match status" value="1"/>
</dbReference>
<dbReference type="CDD" id="cd20562">
    <property type="entry name" value="CYCLIN_AtCycA_like_rpt1"/>
    <property type="match status" value="1"/>
</dbReference>
<dbReference type="GO" id="GO:0016538">
    <property type="term" value="F:cyclin-dependent protein serine/threonine kinase regulator activity"/>
    <property type="evidence" value="ECO:0007669"/>
    <property type="project" value="InterPro"/>
</dbReference>
<dbReference type="SMART" id="SM00385">
    <property type="entry name" value="CYCLIN"/>
    <property type="match status" value="2"/>
</dbReference>
<evidence type="ECO:0000256" key="1">
    <source>
        <dbReference type="ARBA" id="ARBA00006955"/>
    </source>
</evidence>
<feature type="domain" description="Cyclin-like" evidence="7">
    <location>
        <begin position="238"/>
        <end position="322"/>
    </location>
</feature>
<dbReference type="EMBL" id="CM026422">
    <property type="protein sequence ID" value="KAG0585364.1"/>
    <property type="molecule type" value="Genomic_DNA"/>
</dbReference>
<dbReference type="Gene3D" id="1.10.472.10">
    <property type="entry name" value="Cyclin-like"/>
    <property type="match status" value="2"/>
</dbReference>
<comment type="caution">
    <text evidence="9">The sequence shown here is derived from an EMBL/GenBank/DDBJ whole genome shotgun (WGS) entry which is preliminary data.</text>
</comment>
<dbReference type="InterPro" id="IPR004367">
    <property type="entry name" value="Cyclin_C-dom"/>
</dbReference>
<feature type="region of interest" description="Disordered" evidence="6">
    <location>
        <begin position="1"/>
        <end position="61"/>
    </location>
</feature>
<dbReference type="InterPro" id="IPR006671">
    <property type="entry name" value="Cyclin_N"/>
</dbReference>
<dbReference type="AlphaFoldDB" id="A0A8T0INN2"/>
<organism evidence="9 10">
    <name type="scientific">Ceratodon purpureus</name>
    <name type="common">Fire moss</name>
    <name type="synonym">Dicranum purpureum</name>
    <dbReference type="NCBI Taxonomy" id="3225"/>
    <lineage>
        <taxon>Eukaryota</taxon>
        <taxon>Viridiplantae</taxon>
        <taxon>Streptophyta</taxon>
        <taxon>Embryophyta</taxon>
        <taxon>Bryophyta</taxon>
        <taxon>Bryophytina</taxon>
        <taxon>Bryopsida</taxon>
        <taxon>Dicranidae</taxon>
        <taxon>Pseudoditrichales</taxon>
        <taxon>Ditrichaceae</taxon>
        <taxon>Ceratodon</taxon>
    </lineage>
</organism>
<dbReference type="SUPFAM" id="SSF47954">
    <property type="entry name" value="Cyclin-like"/>
    <property type="match status" value="2"/>
</dbReference>
<keyword evidence="4" id="KW-0131">Cell cycle</keyword>
<dbReference type="InterPro" id="IPR036915">
    <property type="entry name" value="Cyclin-like_sf"/>
</dbReference>
<proteinExistence type="inferred from homology"/>
<dbReference type="CDD" id="cd20506">
    <property type="entry name" value="CYCLIN_AtCycA-like_rpt2"/>
    <property type="match status" value="1"/>
</dbReference>
<evidence type="ECO:0000313" key="9">
    <source>
        <dbReference type="EMBL" id="KAG0585364.1"/>
    </source>
</evidence>
<dbReference type="PANTHER" id="PTHR10177">
    <property type="entry name" value="CYCLINS"/>
    <property type="match status" value="1"/>
</dbReference>
<dbReference type="GO" id="GO:0044772">
    <property type="term" value="P:mitotic cell cycle phase transition"/>
    <property type="evidence" value="ECO:0007669"/>
    <property type="project" value="InterPro"/>
</dbReference>
<evidence type="ECO:0000259" key="8">
    <source>
        <dbReference type="SMART" id="SM01332"/>
    </source>
</evidence>
<keyword evidence="2" id="KW-0132">Cell division</keyword>
<dbReference type="PROSITE" id="PS00292">
    <property type="entry name" value="CYCLINS"/>
    <property type="match status" value="1"/>
</dbReference>
<reference evidence="9" key="1">
    <citation type="submission" date="2020-06" db="EMBL/GenBank/DDBJ databases">
        <title>WGS assembly of Ceratodon purpureus strain R40.</title>
        <authorList>
            <person name="Carey S.B."/>
            <person name="Jenkins J."/>
            <person name="Shu S."/>
            <person name="Lovell J.T."/>
            <person name="Sreedasyam A."/>
            <person name="Maumus F."/>
            <person name="Tiley G.P."/>
            <person name="Fernandez-Pozo N."/>
            <person name="Barry K."/>
            <person name="Chen C."/>
            <person name="Wang M."/>
            <person name="Lipzen A."/>
            <person name="Daum C."/>
            <person name="Saski C.A."/>
            <person name="Payton A.C."/>
            <person name="Mcbreen J.C."/>
            <person name="Conrad R.E."/>
            <person name="Kollar L.M."/>
            <person name="Olsson S."/>
            <person name="Huttunen S."/>
            <person name="Landis J.B."/>
            <person name="Wickett N.J."/>
            <person name="Johnson M.G."/>
            <person name="Rensing S.A."/>
            <person name="Grimwood J."/>
            <person name="Schmutz J."/>
            <person name="Mcdaniel S.F."/>
        </authorList>
    </citation>
    <scope>NUCLEOTIDE SEQUENCE</scope>
    <source>
        <strain evidence="9">R40</strain>
    </source>
</reference>
<accession>A0A8T0INN2</accession>
<dbReference type="InterPro" id="IPR048258">
    <property type="entry name" value="Cyclins_cyclin-box"/>
</dbReference>
<evidence type="ECO:0000256" key="5">
    <source>
        <dbReference type="RuleBase" id="RU000383"/>
    </source>
</evidence>
<dbReference type="Pfam" id="PF02984">
    <property type="entry name" value="Cyclin_C"/>
    <property type="match status" value="1"/>
</dbReference>
<keyword evidence="10" id="KW-1185">Reference proteome</keyword>
<name>A0A8T0INN2_CERPU</name>
<feature type="domain" description="Cyclin C-terminal" evidence="8">
    <location>
        <begin position="331"/>
        <end position="454"/>
    </location>
</feature>
<evidence type="ECO:0000256" key="6">
    <source>
        <dbReference type="SAM" id="MobiDB-lite"/>
    </source>
</evidence>